<evidence type="ECO:0000313" key="2">
    <source>
        <dbReference type="Proteomes" id="UP001371218"/>
    </source>
</evidence>
<dbReference type="EMBL" id="JBBUTG010000001">
    <property type="protein sequence ID" value="MEK8029605.1"/>
    <property type="molecule type" value="Genomic_DNA"/>
</dbReference>
<keyword evidence="2" id="KW-1185">Reference proteome</keyword>
<dbReference type="Proteomes" id="UP001371218">
    <property type="component" value="Unassembled WGS sequence"/>
</dbReference>
<protein>
    <recommendedName>
        <fullName evidence="3">TonB C-terminal domain-containing protein</fullName>
    </recommendedName>
</protein>
<organism evidence="1 2">
    <name type="scientific">Ideonella lacteola</name>
    <dbReference type="NCBI Taxonomy" id="2984193"/>
    <lineage>
        <taxon>Bacteria</taxon>
        <taxon>Pseudomonadati</taxon>
        <taxon>Pseudomonadota</taxon>
        <taxon>Betaproteobacteria</taxon>
        <taxon>Burkholderiales</taxon>
        <taxon>Sphaerotilaceae</taxon>
        <taxon>Ideonella</taxon>
    </lineage>
</organism>
<gene>
    <name evidence="1" type="ORF">AACH06_02125</name>
</gene>
<sequence length="177" mass="19456">MRCTDHEDTHISQQPIAPERRASLAYLFSITAPAAWLAACSSPMPAPAPPPVTPRFVPPAPAPKPAANAARSWDEYRQRAAQKLVAANPDITYTGSVPEPLLAIPVLSIELHSDGSISKIEVMRYPSQAKDTTQIAIDAVKRAAPFGDVSRLPKPWKYVETFLFDDNRKFKPVTLDR</sequence>
<comment type="caution">
    <text evidence="1">The sequence shown here is derived from an EMBL/GenBank/DDBJ whole genome shotgun (WGS) entry which is preliminary data.</text>
</comment>
<name>A0ABU9BI20_9BURK</name>
<reference evidence="1 2" key="1">
    <citation type="submission" date="2024-04" db="EMBL/GenBank/DDBJ databases">
        <title>Novel species of the genus Ideonella isolated from streams.</title>
        <authorList>
            <person name="Lu H."/>
        </authorList>
    </citation>
    <scope>NUCLEOTIDE SEQUENCE [LARGE SCALE GENOMIC DNA]</scope>
    <source>
        <strain evidence="1 2">DXS29W</strain>
    </source>
</reference>
<evidence type="ECO:0000313" key="1">
    <source>
        <dbReference type="EMBL" id="MEK8029605.1"/>
    </source>
</evidence>
<dbReference type="RefSeq" id="WP_341423942.1">
    <property type="nucleotide sequence ID" value="NZ_JBBUTG010000001.1"/>
</dbReference>
<accession>A0ABU9BI20</accession>
<dbReference type="SUPFAM" id="SSF74653">
    <property type="entry name" value="TolA/TonB C-terminal domain"/>
    <property type="match status" value="1"/>
</dbReference>
<evidence type="ECO:0008006" key="3">
    <source>
        <dbReference type="Google" id="ProtNLM"/>
    </source>
</evidence>
<proteinExistence type="predicted"/>